<evidence type="ECO:0000313" key="4">
    <source>
        <dbReference type="Proteomes" id="UP000254337"/>
    </source>
</evidence>
<gene>
    <name evidence="3" type="ORF">DKB62_11360</name>
</gene>
<dbReference type="CDD" id="cd03349">
    <property type="entry name" value="LbH_XAT"/>
    <property type="match status" value="1"/>
</dbReference>
<dbReference type="RefSeq" id="WP_107196055.1">
    <property type="nucleotide sequence ID" value="NZ_CP029462.1"/>
</dbReference>
<dbReference type="PROSITE" id="PS00101">
    <property type="entry name" value="HEXAPEP_TRANSFERASES"/>
    <property type="match status" value="1"/>
</dbReference>
<dbReference type="GO" id="GO:0016740">
    <property type="term" value="F:transferase activity"/>
    <property type="evidence" value="ECO:0007669"/>
    <property type="project" value="UniProtKB-KW"/>
</dbReference>
<dbReference type="PANTHER" id="PTHR43300">
    <property type="entry name" value="ACETYLTRANSFERASE"/>
    <property type="match status" value="1"/>
</dbReference>
<dbReference type="AlphaFoldDB" id="A0A346B1W6"/>
<dbReference type="InterPro" id="IPR050179">
    <property type="entry name" value="Trans_hexapeptide_repeat"/>
</dbReference>
<dbReference type="OrthoDB" id="9801697at2"/>
<keyword evidence="4" id="KW-1185">Reference proteome</keyword>
<dbReference type="Gene3D" id="2.160.10.10">
    <property type="entry name" value="Hexapeptide repeat proteins"/>
    <property type="match status" value="1"/>
</dbReference>
<name>A0A346B1W6_9FIRM</name>
<dbReference type="InterPro" id="IPR001451">
    <property type="entry name" value="Hexapep"/>
</dbReference>
<sequence>MVSTFEKVSCSFLRYVRGTTNPPKSIYTWSRKKYGYREDLIRYWLKKYKNVSIGKYTYGWQNMSPFDMIASIGAFTSIGKNILLVPTNTHNIHYVTTSPILANPSFRMMNNMTYEERHPAQSIHIGNDVWIGSNSMIFQDVTIGDGAVIGAGSIVRKDVPPYAVVINTDQILKYRFDKEICRKLLEIKWWDWEDNKIKKRN</sequence>
<dbReference type="PANTHER" id="PTHR43300:SF11">
    <property type="entry name" value="ACETYLTRANSFERASE RV3034C-RELATED"/>
    <property type="match status" value="1"/>
</dbReference>
<dbReference type="InterPro" id="IPR011004">
    <property type="entry name" value="Trimer_LpxA-like_sf"/>
</dbReference>
<evidence type="ECO:0000256" key="1">
    <source>
        <dbReference type="ARBA" id="ARBA00022679"/>
    </source>
</evidence>
<dbReference type="SUPFAM" id="SSF51161">
    <property type="entry name" value="Trimeric LpxA-like enzymes"/>
    <property type="match status" value="1"/>
</dbReference>
<accession>A0A346B1W6</accession>
<dbReference type="KEGG" id="meg:DKB62_11360"/>
<dbReference type="EMBL" id="CP029462">
    <property type="protein sequence ID" value="AXL22109.1"/>
    <property type="molecule type" value="Genomic_DNA"/>
</dbReference>
<keyword evidence="2" id="KW-0677">Repeat</keyword>
<evidence type="ECO:0000256" key="2">
    <source>
        <dbReference type="ARBA" id="ARBA00022737"/>
    </source>
</evidence>
<evidence type="ECO:0000313" key="3">
    <source>
        <dbReference type="EMBL" id="AXL22109.1"/>
    </source>
</evidence>
<keyword evidence="1 3" id="KW-0808">Transferase</keyword>
<dbReference type="Pfam" id="PF00132">
    <property type="entry name" value="Hexapep"/>
    <property type="match status" value="1"/>
</dbReference>
<dbReference type="Proteomes" id="UP000254337">
    <property type="component" value="Chromosome"/>
</dbReference>
<proteinExistence type="predicted"/>
<organism evidence="3 4">
    <name type="scientific">Megasphaera stantonii</name>
    <dbReference type="NCBI Taxonomy" id="2144175"/>
    <lineage>
        <taxon>Bacteria</taxon>
        <taxon>Bacillati</taxon>
        <taxon>Bacillota</taxon>
        <taxon>Negativicutes</taxon>
        <taxon>Veillonellales</taxon>
        <taxon>Veillonellaceae</taxon>
        <taxon>Megasphaera</taxon>
    </lineage>
</organism>
<protein>
    <submittedName>
        <fullName evidence="3">Antibiotic acetyltransferase</fullName>
    </submittedName>
</protein>
<dbReference type="InterPro" id="IPR018357">
    <property type="entry name" value="Hexapep_transf_CS"/>
</dbReference>
<reference evidence="3 4" key="1">
    <citation type="submission" date="2018-05" db="EMBL/GenBank/DDBJ databases">
        <title>Complete genome sequence of Megasphaera sp. AJH120T, isolated from the ceca of a chicken.</title>
        <authorList>
            <person name="Maki J."/>
            <person name="Looft T."/>
        </authorList>
    </citation>
    <scope>NUCLEOTIDE SEQUENCE [LARGE SCALE GENOMIC DNA]</scope>
    <source>
        <strain evidence="3 4">AJH120</strain>
    </source>
</reference>